<dbReference type="Proteomes" id="UP000257109">
    <property type="component" value="Unassembled WGS sequence"/>
</dbReference>
<proteinExistence type="predicted"/>
<keyword evidence="3" id="KW-1185">Reference proteome</keyword>
<feature type="non-terminal residue" evidence="2">
    <location>
        <position position="1"/>
    </location>
</feature>
<evidence type="ECO:0000256" key="1">
    <source>
        <dbReference type="SAM" id="MobiDB-lite"/>
    </source>
</evidence>
<feature type="region of interest" description="Disordered" evidence="1">
    <location>
        <begin position="1"/>
        <end position="26"/>
    </location>
</feature>
<reference evidence="2" key="1">
    <citation type="submission" date="2018-05" db="EMBL/GenBank/DDBJ databases">
        <title>Draft genome of Mucuna pruriens seed.</title>
        <authorList>
            <person name="Nnadi N.E."/>
            <person name="Vos R."/>
            <person name="Hasami M.H."/>
            <person name="Devisetty U.K."/>
            <person name="Aguiy J.C."/>
        </authorList>
    </citation>
    <scope>NUCLEOTIDE SEQUENCE [LARGE SCALE GENOMIC DNA]</scope>
    <source>
        <strain evidence="2">JCA_2017</strain>
    </source>
</reference>
<evidence type="ECO:0000313" key="3">
    <source>
        <dbReference type="Proteomes" id="UP000257109"/>
    </source>
</evidence>
<name>A0A371G7J9_MUCPR</name>
<evidence type="ECO:0000313" key="2">
    <source>
        <dbReference type="EMBL" id="RDX86528.1"/>
    </source>
</evidence>
<gene>
    <name evidence="2" type="ORF">CR513_32135</name>
</gene>
<organism evidence="2 3">
    <name type="scientific">Mucuna pruriens</name>
    <name type="common">Velvet bean</name>
    <name type="synonym">Dolichos pruriens</name>
    <dbReference type="NCBI Taxonomy" id="157652"/>
    <lineage>
        <taxon>Eukaryota</taxon>
        <taxon>Viridiplantae</taxon>
        <taxon>Streptophyta</taxon>
        <taxon>Embryophyta</taxon>
        <taxon>Tracheophyta</taxon>
        <taxon>Spermatophyta</taxon>
        <taxon>Magnoliopsida</taxon>
        <taxon>eudicotyledons</taxon>
        <taxon>Gunneridae</taxon>
        <taxon>Pentapetalae</taxon>
        <taxon>rosids</taxon>
        <taxon>fabids</taxon>
        <taxon>Fabales</taxon>
        <taxon>Fabaceae</taxon>
        <taxon>Papilionoideae</taxon>
        <taxon>50 kb inversion clade</taxon>
        <taxon>NPAAA clade</taxon>
        <taxon>indigoferoid/millettioid clade</taxon>
        <taxon>Phaseoleae</taxon>
        <taxon>Mucuna</taxon>
    </lineage>
</organism>
<dbReference type="AlphaFoldDB" id="A0A371G7J9"/>
<comment type="caution">
    <text evidence="2">The sequence shown here is derived from an EMBL/GenBank/DDBJ whole genome shotgun (WGS) entry which is preliminary data.</text>
</comment>
<sequence>MKLKKEKANKRREKKGGLQTNPPERNRCEKVMGLLQSQPNLTRFLASSCLTLHLPLSLSLYTLHTYNIRLPSLERQLWQTNPKHVTVRFTLA</sequence>
<dbReference type="EMBL" id="QJKJ01006499">
    <property type="protein sequence ID" value="RDX86528.1"/>
    <property type="molecule type" value="Genomic_DNA"/>
</dbReference>
<protein>
    <submittedName>
        <fullName evidence="2">Uncharacterized protein</fullName>
    </submittedName>
</protein>
<feature type="compositionally biased region" description="Basic residues" evidence="1">
    <location>
        <begin position="1"/>
        <end position="14"/>
    </location>
</feature>
<dbReference type="OrthoDB" id="10449128at2759"/>
<accession>A0A371G7J9</accession>